<evidence type="ECO:0000256" key="1">
    <source>
        <dbReference type="SAM" id="MobiDB-lite"/>
    </source>
</evidence>
<feature type="region of interest" description="Disordered" evidence="1">
    <location>
        <begin position="1"/>
        <end position="52"/>
    </location>
</feature>
<dbReference type="SUPFAM" id="SSF81382">
    <property type="entry name" value="Skp1 dimerisation domain-like"/>
    <property type="match status" value="1"/>
</dbReference>
<sequence>MIGTTEDEQEEEEEFMNRGDDDSDEDRNDSVNTNHNNDDHNDNTYDNSSSFISFKPPRPYYTEYDSGEELVEKTLKDWVMIHSSSSKGSIELEVLLNENGVLVDSFLYPVNEVLKDQLQYRHSLLKMLVKCNEDDHEQVFTDMNIENNKTQRSYCCCHYFSDVTFIQALNNDDENNFVNTTWKDHLQASLECFQQVKKSTTTCTEKNPSTGSHSVVLYVSIEALKLSGVLHVLRIRSTRKTTTTKRFNTKNYVLEKPVKGPTLVPKPIAEFCKGLHQGELLDLILICNQMDAKVLLDLFCAMVAFMIRGKTPEQTRQTFGIVNDFTPEEEEQVRRENQWCEEM</sequence>
<dbReference type="VEuPathDB" id="AmoebaDB:NF0022600"/>
<dbReference type="VEuPathDB" id="AmoebaDB:NF0010490"/>
<gene>
    <name evidence="3" type="ORF">FDP41_008650</name>
</gene>
<feature type="compositionally biased region" description="Acidic residues" evidence="1">
    <location>
        <begin position="1"/>
        <end position="14"/>
    </location>
</feature>
<accession>A0A6A5BEG3</accession>
<dbReference type="VEuPathDB" id="AmoebaDB:NfTy_007760"/>
<dbReference type="GeneID" id="68115868"/>
<dbReference type="RefSeq" id="XP_044557699.1">
    <property type="nucleotide sequence ID" value="XM_044712527.1"/>
</dbReference>
<dbReference type="InterPro" id="IPR011333">
    <property type="entry name" value="SKP1/BTB/POZ_sf"/>
</dbReference>
<evidence type="ECO:0000259" key="2">
    <source>
        <dbReference type="Pfam" id="PF01466"/>
    </source>
</evidence>
<dbReference type="GO" id="GO:0006511">
    <property type="term" value="P:ubiquitin-dependent protein catabolic process"/>
    <property type="evidence" value="ECO:0007669"/>
    <property type="project" value="InterPro"/>
</dbReference>
<protein>
    <recommendedName>
        <fullName evidence="2">SKP1 component dimerisation domain-containing protein</fullName>
    </recommendedName>
</protein>
<dbReference type="VEuPathDB" id="AmoebaDB:FDP41_008650"/>
<dbReference type="PANTHER" id="PTHR11165">
    <property type="entry name" value="SKP1"/>
    <property type="match status" value="1"/>
</dbReference>
<dbReference type="Pfam" id="PF01466">
    <property type="entry name" value="Skp1"/>
    <property type="match status" value="1"/>
</dbReference>
<evidence type="ECO:0000313" key="4">
    <source>
        <dbReference type="Proteomes" id="UP000444721"/>
    </source>
</evidence>
<dbReference type="InterPro" id="IPR016072">
    <property type="entry name" value="Skp1_comp_dimer"/>
</dbReference>
<feature type="domain" description="SKP1 component dimerisation" evidence="2">
    <location>
        <begin position="293"/>
        <end position="340"/>
    </location>
</feature>
<dbReference type="Gene3D" id="3.30.710.10">
    <property type="entry name" value="Potassium Channel Kv1.1, Chain A"/>
    <property type="match status" value="1"/>
</dbReference>
<dbReference type="OrthoDB" id="2342932at2759"/>
<name>A0A6A5BEG3_NAEFO</name>
<dbReference type="Proteomes" id="UP000444721">
    <property type="component" value="Unassembled WGS sequence"/>
</dbReference>
<dbReference type="AlphaFoldDB" id="A0A6A5BEG3"/>
<proteinExistence type="predicted"/>
<dbReference type="InterPro" id="IPR036296">
    <property type="entry name" value="SKP1-like_dim_sf"/>
</dbReference>
<organism evidence="3 4">
    <name type="scientific">Naegleria fowleri</name>
    <name type="common">Brain eating amoeba</name>
    <dbReference type="NCBI Taxonomy" id="5763"/>
    <lineage>
        <taxon>Eukaryota</taxon>
        <taxon>Discoba</taxon>
        <taxon>Heterolobosea</taxon>
        <taxon>Tetramitia</taxon>
        <taxon>Eutetramitia</taxon>
        <taxon>Vahlkampfiidae</taxon>
        <taxon>Naegleria</taxon>
    </lineage>
</organism>
<dbReference type="EMBL" id="VFQX01000063">
    <property type="protein sequence ID" value="KAF0972986.1"/>
    <property type="molecule type" value="Genomic_DNA"/>
</dbReference>
<reference evidence="3 4" key="1">
    <citation type="journal article" date="2019" name="Sci. Rep.">
        <title>Nanopore sequencing improves the draft genome of the human pathogenic amoeba Naegleria fowleri.</title>
        <authorList>
            <person name="Liechti N."/>
            <person name="Schurch N."/>
            <person name="Bruggmann R."/>
            <person name="Wittwer M."/>
        </authorList>
    </citation>
    <scope>NUCLEOTIDE SEQUENCE [LARGE SCALE GENOMIC DNA]</scope>
    <source>
        <strain evidence="3 4">ATCC 30894</strain>
    </source>
</reference>
<keyword evidence="4" id="KW-1185">Reference proteome</keyword>
<evidence type="ECO:0000313" key="3">
    <source>
        <dbReference type="EMBL" id="KAF0972986.1"/>
    </source>
</evidence>
<dbReference type="InterPro" id="IPR016897">
    <property type="entry name" value="SKP1"/>
</dbReference>
<comment type="caution">
    <text evidence="3">The sequence shown here is derived from an EMBL/GenBank/DDBJ whole genome shotgun (WGS) entry which is preliminary data.</text>
</comment>